<sequence>MLTRSKSKTAPTTNPVASSISGKPCEGSTKTKSSRSSATVKAQKAAAEALALRRQLEREEQLAAEERDRARNLANLKETVERYELVAELAAIDAEAESIHSKSNASRRSSQVSVNRTENWVDAVLQSHCPDTADRPSMAAREQRQSDAVLAPDQHAVQPLVTRATAPLSSDPLQKTSNFFKASEAAAVAPPLLSAELWNNNSSLFKAVADTAAAAKALAVSNSTKKIERTK</sequence>
<name>A0A2A4J164_HELVI</name>
<proteinExistence type="predicted"/>
<comment type="caution">
    <text evidence="2">The sequence shown here is derived from an EMBL/GenBank/DDBJ whole genome shotgun (WGS) entry which is preliminary data.</text>
</comment>
<evidence type="ECO:0000313" key="2">
    <source>
        <dbReference type="EMBL" id="PCG65408.1"/>
    </source>
</evidence>
<gene>
    <name evidence="2" type="ORF">B5V51_9255</name>
</gene>
<reference evidence="2" key="1">
    <citation type="submission" date="2017-09" db="EMBL/GenBank/DDBJ databases">
        <title>Contemporary evolution of a Lepidopteran species, Heliothis virescens, in response to modern agricultural practices.</title>
        <authorList>
            <person name="Fritz M.L."/>
            <person name="Deyonke A.M."/>
            <person name="Papanicolaou A."/>
            <person name="Micinski S."/>
            <person name="Westbrook J."/>
            <person name="Gould F."/>
        </authorList>
    </citation>
    <scope>NUCLEOTIDE SEQUENCE [LARGE SCALE GENOMIC DNA]</scope>
    <source>
        <strain evidence="2">HvINT-</strain>
        <tissue evidence="2">Whole body</tissue>
    </source>
</reference>
<dbReference type="EMBL" id="NWSH01004167">
    <property type="protein sequence ID" value="PCG65408.1"/>
    <property type="molecule type" value="Genomic_DNA"/>
</dbReference>
<feature type="region of interest" description="Disordered" evidence="1">
    <location>
        <begin position="1"/>
        <end position="44"/>
    </location>
</feature>
<dbReference type="AlphaFoldDB" id="A0A2A4J164"/>
<organism evidence="2">
    <name type="scientific">Heliothis virescens</name>
    <name type="common">Tobacco budworm moth</name>
    <dbReference type="NCBI Taxonomy" id="7102"/>
    <lineage>
        <taxon>Eukaryota</taxon>
        <taxon>Metazoa</taxon>
        <taxon>Ecdysozoa</taxon>
        <taxon>Arthropoda</taxon>
        <taxon>Hexapoda</taxon>
        <taxon>Insecta</taxon>
        <taxon>Pterygota</taxon>
        <taxon>Neoptera</taxon>
        <taxon>Endopterygota</taxon>
        <taxon>Lepidoptera</taxon>
        <taxon>Glossata</taxon>
        <taxon>Ditrysia</taxon>
        <taxon>Noctuoidea</taxon>
        <taxon>Noctuidae</taxon>
        <taxon>Heliothinae</taxon>
        <taxon>Heliothis</taxon>
    </lineage>
</organism>
<accession>A0A2A4J164</accession>
<protein>
    <submittedName>
        <fullName evidence="2">Uncharacterized protein</fullName>
    </submittedName>
</protein>
<evidence type="ECO:0000256" key="1">
    <source>
        <dbReference type="SAM" id="MobiDB-lite"/>
    </source>
</evidence>
<feature type="compositionally biased region" description="Low complexity" evidence="1">
    <location>
        <begin position="28"/>
        <end position="44"/>
    </location>
</feature>
<feature type="compositionally biased region" description="Polar residues" evidence="1">
    <location>
        <begin position="8"/>
        <end position="21"/>
    </location>
</feature>